<dbReference type="SUPFAM" id="SSF88946">
    <property type="entry name" value="Sigma2 domain of RNA polymerase sigma factors"/>
    <property type="match status" value="1"/>
</dbReference>
<dbReference type="InterPro" id="IPR036388">
    <property type="entry name" value="WH-like_DNA-bd_sf"/>
</dbReference>
<evidence type="ECO:0000256" key="1">
    <source>
        <dbReference type="ARBA" id="ARBA00010641"/>
    </source>
</evidence>
<comment type="caution">
    <text evidence="7">The sequence shown here is derived from an EMBL/GenBank/DDBJ whole genome shotgun (WGS) entry which is preliminary data.</text>
</comment>
<dbReference type="Pfam" id="PF04542">
    <property type="entry name" value="Sigma70_r2"/>
    <property type="match status" value="1"/>
</dbReference>
<feature type="domain" description="RNA polymerase sigma factor 70 region 4 type 2" evidence="6">
    <location>
        <begin position="124"/>
        <end position="176"/>
    </location>
</feature>
<organism evidence="7 8">
    <name type="scientific">Nocardiopsis algeriensis</name>
    <dbReference type="NCBI Taxonomy" id="1478215"/>
    <lineage>
        <taxon>Bacteria</taxon>
        <taxon>Bacillati</taxon>
        <taxon>Actinomycetota</taxon>
        <taxon>Actinomycetes</taxon>
        <taxon>Streptosporangiales</taxon>
        <taxon>Nocardiopsidaceae</taxon>
        <taxon>Nocardiopsis</taxon>
    </lineage>
</organism>
<keyword evidence="3" id="KW-0731">Sigma factor</keyword>
<dbReference type="Proteomes" id="UP000536604">
    <property type="component" value="Unassembled WGS sequence"/>
</dbReference>
<dbReference type="EMBL" id="JACHJO010000002">
    <property type="protein sequence ID" value="MBB6118620.1"/>
    <property type="molecule type" value="Genomic_DNA"/>
</dbReference>
<comment type="similarity">
    <text evidence="1">Belongs to the sigma-70 factor family. ECF subfamily.</text>
</comment>
<evidence type="ECO:0000259" key="5">
    <source>
        <dbReference type="Pfam" id="PF04542"/>
    </source>
</evidence>
<dbReference type="RefSeq" id="WP_184286952.1">
    <property type="nucleotide sequence ID" value="NZ_JACHJO010000002.1"/>
</dbReference>
<dbReference type="GO" id="GO:0016987">
    <property type="term" value="F:sigma factor activity"/>
    <property type="evidence" value="ECO:0007669"/>
    <property type="project" value="UniProtKB-KW"/>
</dbReference>
<dbReference type="PANTHER" id="PTHR43133">
    <property type="entry name" value="RNA POLYMERASE ECF-TYPE SIGMA FACTO"/>
    <property type="match status" value="1"/>
</dbReference>
<keyword evidence="2" id="KW-0805">Transcription regulation</keyword>
<name>A0A841IKE8_9ACTN</name>
<dbReference type="InterPro" id="IPR007627">
    <property type="entry name" value="RNA_pol_sigma70_r2"/>
</dbReference>
<keyword evidence="4" id="KW-0804">Transcription</keyword>
<dbReference type="InterPro" id="IPR013249">
    <property type="entry name" value="RNA_pol_sigma70_r4_t2"/>
</dbReference>
<dbReference type="InterPro" id="IPR013324">
    <property type="entry name" value="RNA_pol_sigma_r3/r4-like"/>
</dbReference>
<evidence type="ECO:0000256" key="2">
    <source>
        <dbReference type="ARBA" id="ARBA00023015"/>
    </source>
</evidence>
<dbReference type="Gene3D" id="1.10.1740.10">
    <property type="match status" value="1"/>
</dbReference>
<accession>A0A841IKE8</accession>
<dbReference type="NCBIfam" id="TIGR02937">
    <property type="entry name" value="sigma70-ECF"/>
    <property type="match status" value="1"/>
</dbReference>
<evidence type="ECO:0000313" key="7">
    <source>
        <dbReference type="EMBL" id="MBB6118620.1"/>
    </source>
</evidence>
<proteinExistence type="inferred from homology"/>
<protein>
    <submittedName>
        <fullName evidence="7">RNA polymerase sigma-70 factor (ECF subfamily)</fullName>
    </submittedName>
</protein>
<dbReference type="GO" id="GO:0003677">
    <property type="term" value="F:DNA binding"/>
    <property type="evidence" value="ECO:0007669"/>
    <property type="project" value="InterPro"/>
</dbReference>
<dbReference type="InterPro" id="IPR039425">
    <property type="entry name" value="RNA_pol_sigma-70-like"/>
</dbReference>
<dbReference type="SUPFAM" id="SSF88659">
    <property type="entry name" value="Sigma3 and sigma4 domains of RNA polymerase sigma factors"/>
    <property type="match status" value="1"/>
</dbReference>
<dbReference type="GO" id="GO:0006352">
    <property type="term" value="P:DNA-templated transcription initiation"/>
    <property type="evidence" value="ECO:0007669"/>
    <property type="project" value="InterPro"/>
</dbReference>
<feature type="domain" description="RNA polymerase sigma-70 region 2" evidence="5">
    <location>
        <begin position="36"/>
        <end position="100"/>
    </location>
</feature>
<dbReference type="PANTHER" id="PTHR43133:SF61">
    <property type="entry name" value="ECF RNA POLYMERASE SIGMA FACTOR SIGC"/>
    <property type="match status" value="1"/>
</dbReference>
<reference evidence="7 8" key="1">
    <citation type="submission" date="2020-08" db="EMBL/GenBank/DDBJ databases">
        <title>Genomic Encyclopedia of Type Strains, Phase III (KMG-III): the genomes of soil and plant-associated and newly described type strains.</title>
        <authorList>
            <person name="Whitman W."/>
        </authorList>
    </citation>
    <scope>NUCLEOTIDE SEQUENCE [LARGE SCALE GENOMIC DNA]</scope>
    <source>
        <strain evidence="7 8">CECT 8712</strain>
    </source>
</reference>
<dbReference type="AlphaFoldDB" id="A0A841IKE8"/>
<evidence type="ECO:0000259" key="6">
    <source>
        <dbReference type="Pfam" id="PF08281"/>
    </source>
</evidence>
<sequence length="181" mass="20193">MPGLAREVVPDAVPDTDLDRLALAARDGSPSALDDLVRRTRGDVGRYIARRVPPDRVEELTQETYLRMLRALPRYSGRAPVLAWLRAIARNTVADRYRHDSARPRCVDSAGREPASPGRFEEYLALLALLDGLAPERRRAFVLTQLAGLPYAEAASRLGVPVGTVRSRVARARRDLLRDMR</sequence>
<dbReference type="Gene3D" id="1.10.10.10">
    <property type="entry name" value="Winged helix-like DNA-binding domain superfamily/Winged helix DNA-binding domain"/>
    <property type="match status" value="1"/>
</dbReference>
<evidence type="ECO:0000313" key="8">
    <source>
        <dbReference type="Proteomes" id="UP000536604"/>
    </source>
</evidence>
<dbReference type="InterPro" id="IPR014284">
    <property type="entry name" value="RNA_pol_sigma-70_dom"/>
</dbReference>
<evidence type="ECO:0000256" key="3">
    <source>
        <dbReference type="ARBA" id="ARBA00023082"/>
    </source>
</evidence>
<gene>
    <name evidence="7" type="ORF">FHS13_000552</name>
</gene>
<evidence type="ECO:0000256" key="4">
    <source>
        <dbReference type="ARBA" id="ARBA00023163"/>
    </source>
</evidence>
<dbReference type="Pfam" id="PF08281">
    <property type="entry name" value="Sigma70_r4_2"/>
    <property type="match status" value="1"/>
</dbReference>
<dbReference type="InterPro" id="IPR013325">
    <property type="entry name" value="RNA_pol_sigma_r2"/>
</dbReference>
<keyword evidence="8" id="KW-1185">Reference proteome</keyword>